<evidence type="ECO:0000313" key="1">
    <source>
        <dbReference type="EMBL" id="CAJ72208.1"/>
    </source>
</evidence>
<dbReference type="EMBL" id="CT573072">
    <property type="protein sequence ID" value="CAJ72208.1"/>
    <property type="molecule type" value="Genomic_DNA"/>
</dbReference>
<reference evidence="1" key="1">
    <citation type="journal article" date="2006" name="Nature">
        <title>Deciphering the evolution and metabolism of an anammox bacterium from a community genome.</title>
        <authorList>
            <person name="Strous M."/>
            <person name="Pelletier E."/>
            <person name="Mangenot S."/>
            <person name="Rattei T."/>
            <person name="Lehner A."/>
            <person name="Taylor M.W."/>
            <person name="Horn M."/>
            <person name="Daims H."/>
            <person name="Bartol-Mavel D."/>
            <person name="Wincker P."/>
            <person name="Barbe V."/>
            <person name="Fonknechten N."/>
            <person name="Vallenet D."/>
            <person name="Segurens B."/>
            <person name="Schenowitz-Truong C."/>
            <person name="Medigue C."/>
            <person name="Collingro A."/>
            <person name="Snel B."/>
            <person name="Dutilh B.E."/>
            <person name="OpDenCamp H.J.M."/>
            <person name="vanDerDrift C."/>
            <person name="Cirpus I."/>
            <person name="vanDePas-Schoonen K.T."/>
            <person name="Harhangi H.R."/>
            <person name="vanNiftrik L."/>
            <person name="Schmid M."/>
            <person name="Keltjens J."/>
            <person name="vanDeVossenberg J."/>
            <person name="Kartal B."/>
            <person name="Meier H."/>
            <person name="Frishman D."/>
            <person name="Huynen M.A."/>
            <person name="Mewes H."/>
            <person name="Weissenbach J."/>
            <person name="Jetten M.S.M."/>
            <person name="Wagner M."/>
            <person name="LePaslier D."/>
        </authorList>
    </citation>
    <scope>NUCLEOTIDE SEQUENCE</scope>
</reference>
<accession>Q1PYP1</accession>
<gene>
    <name evidence="1" type="ORF">kustd1463</name>
</gene>
<sequence length="76" mass="8533">MLNSRFVALSGTYTVYIVNWGNKYLPTADAARLCLFFDAIYDLIHILACNNNPGGFRFATVRLELTTKPEPMSLCV</sequence>
<proteinExistence type="predicted"/>
<dbReference type="AlphaFoldDB" id="Q1PYP1"/>
<name>Q1PYP1_KUEST</name>
<organism evidence="1">
    <name type="scientific">Kuenenia stuttgartiensis</name>
    <dbReference type="NCBI Taxonomy" id="174633"/>
    <lineage>
        <taxon>Bacteria</taxon>
        <taxon>Pseudomonadati</taxon>
        <taxon>Planctomycetota</taxon>
        <taxon>Candidatus Brocadiia</taxon>
        <taxon>Candidatus Brocadiales</taxon>
        <taxon>Candidatus Brocadiaceae</taxon>
        <taxon>Candidatus Kuenenia</taxon>
    </lineage>
</organism>
<reference evidence="1" key="2">
    <citation type="submission" date="2006-01" db="EMBL/GenBank/DDBJ databases">
        <authorList>
            <person name="Genoscope"/>
        </authorList>
    </citation>
    <scope>NUCLEOTIDE SEQUENCE</scope>
</reference>
<protein>
    <submittedName>
        <fullName evidence="1">Uncharacterized protein</fullName>
    </submittedName>
</protein>